<name>A0AAE0T131_9BIVA</name>
<protein>
    <submittedName>
        <fullName evidence="2">Uncharacterized protein</fullName>
    </submittedName>
</protein>
<keyword evidence="1" id="KW-0812">Transmembrane</keyword>
<keyword evidence="1" id="KW-1133">Transmembrane helix</keyword>
<dbReference type="AlphaFoldDB" id="A0AAE0T131"/>
<dbReference type="EMBL" id="JAEAOA010001685">
    <property type="protein sequence ID" value="KAK3601593.1"/>
    <property type="molecule type" value="Genomic_DNA"/>
</dbReference>
<comment type="caution">
    <text evidence="2">The sequence shown here is derived from an EMBL/GenBank/DDBJ whole genome shotgun (WGS) entry which is preliminary data.</text>
</comment>
<evidence type="ECO:0000313" key="2">
    <source>
        <dbReference type="EMBL" id="KAK3601593.1"/>
    </source>
</evidence>
<dbReference type="Proteomes" id="UP001195483">
    <property type="component" value="Unassembled WGS sequence"/>
</dbReference>
<gene>
    <name evidence="2" type="ORF">CHS0354_027840</name>
</gene>
<keyword evidence="3" id="KW-1185">Reference proteome</keyword>
<keyword evidence="1" id="KW-0472">Membrane</keyword>
<evidence type="ECO:0000313" key="3">
    <source>
        <dbReference type="Proteomes" id="UP001195483"/>
    </source>
</evidence>
<accession>A0AAE0T131</accession>
<reference evidence="2" key="2">
    <citation type="journal article" date="2021" name="Genome Biol. Evol.">
        <title>Developing a high-quality reference genome for a parasitic bivalve with doubly uniparental inheritance (Bivalvia: Unionida).</title>
        <authorList>
            <person name="Smith C.H."/>
        </authorList>
    </citation>
    <scope>NUCLEOTIDE SEQUENCE</scope>
    <source>
        <strain evidence="2">CHS0354</strain>
        <tissue evidence="2">Mantle</tissue>
    </source>
</reference>
<proteinExistence type="predicted"/>
<evidence type="ECO:0000256" key="1">
    <source>
        <dbReference type="SAM" id="Phobius"/>
    </source>
</evidence>
<feature type="transmembrane region" description="Helical" evidence="1">
    <location>
        <begin position="54"/>
        <end position="76"/>
    </location>
</feature>
<sequence>MDKRLSEGFDRHQKLETQALAMAEYQCFYSDGKILSCDSCCEQDCCTGGSKAEIIGAALGGTFAVILIIAICCACVKRRRIDSTRHIRVHQTPTVLVVTRTIQTPDVTSDIPGKGVTGRPVYNPNVPQTGPYSYEQPTTFATFPSSYIPRTGTLAAEAPPPYSPQK</sequence>
<organism evidence="2 3">
    <name type="scientific">Potamilus streckersoni</name>
    <dbReference type="NCBI Taxonomy" id="2493646"/>
    <lineage>
        <taxon>Eukaryota</taxon>
        <taxon>Metazoa</taxon>
        <taxon>Spiralia</taxon>
        <taxon>Lophotrochozoa</taxon>
        <taxon>Mollusca</taxon>
        <taxon>Bivalvia</taxon>
        <taxon>Autobranchia</taxon>
        <taxon>Heteroconchia</taxon>
        <taxon>Palaeoheterodonta</taxon>
        <taxon>Unionida</taxon>
        <taxon>Unionoidea</taxon>
        <taxon>Unionidae</taxon>
        <taxon>Ambleminae</taxon>
        <taxon>Lampsilini</taxon>
        <taxon>Potamilus</taxon>
    </lineage>
</organism>
<reference evidence="2" key="3">
    <citation type="submission" date="2023-05" db="EMBL/GenBank/DDBJ databases">
        <authorList>
            <person name="Smith C.H."/>
        </authorList>
    </citation>
    <scope>NUCLEOTIDE SEQUENCE</scope>
    <source>
        <strain evidence="2">CHS0354</strain>
        <tissue evidence="2">Mantle</tissue>
    </source>
</reference>
<reference evidence="2" key="1">
    <citation type="journal article" date="2021" name="Genome Biol. Evol.">
        <title>A High-Quality Reference Genome for a Parasitic Bivalve with Doubly Uniparental Inheritance (Bivalvia: Unionida).</title>
        <authorList>
            <person name="Smith C.H."/>
        </authorList>
    </citation>
    <scope>NUCLEOTIDE SEQUENCE</scope>
    <source>
        <strain evidence="2">CHS0354</strain>
    </source>
</reference>